<dbReference type="Proteomes" id="UP000215914">
    <property type="component" value="Chromosome 2"/>
</dbReference>
<feature type="transmembrane region" description="Helical" evidence="1">
    <location>
        <begin position="50"/>
        <end position="75"/>
    </location>
</feature>
<proteinExistence type="predicted"/>
<sequence>MAPWWAIETSVGLSFLLLLGHGPVLAEHGACSSSDFSSLLGRMPLRVRTIYFCSFSCIYVRISCLFASFVNLSSFHPENTKGRQKHSFSNISTQKGLVLCLI</sequence>
<evidence type="ECO:0000256" key="1">
    <source>
        <dbReference type="SAM" id="Phobius"/>
    </source>
</evidence>
<evidence type="ECO:0000313" key="3">
    <source>
        <dbReference type="EMBL" id="OTG34465.1"/>
    </source>
</evidence>
<dbReference type="InParanoid" id="A0A251VFW4"/>
<reference evidence="4" key="1">
    <citation type="journal article" date="2017" name="Nature">
        <title>The sunflower genome provides insights into oil metabolism, flowering and Asterid evolution.</title>
        <authorList>
            <person name="Badouin H."/>
            <person name="Gouzy J."/>
            <person name="Grassa C.J."/>
            <person name="Murat F."/>
            <person name="Staton S.E."/>
            <person name="Cottret L."/>
            <person name="Lelandais-Briere C."/>
            <person name="Owens G.L."/>
            <person name="Carrere S."/>
            <person name="Mayjonade B."/>
            <person name="Legrand L."/>
            <person name="Gill N."/>
            <person name="Kane N.C."/>
            <person name="Bowers J.E."/>
            <person name="Hubner S."/>
            <person name="Bellec A."/>
            <person name="Berard A."/>
            <person name="Berges H."/>
            <person name="Blanchet N."/>
            <person name="Boniface M.C."/>
            <person name="Brunel D."/>
            <person name="Catrice O."/>
            <person name="Chaidir N."/>
            <person name="Claudel C."/>
            <person name="Donnadieu C."/>
            <person name="Faraut T."/>
            <person name="Fievet G."/>
            <person name="Helmstetter N."/>
            <person name="King M."/>
            <person name="Knapp S.J."/>
            <person name="Lai Z."/>
            <person name="Le Paslier M.C."/>
            <person name="Lippi Y."/>
            <person name="Lorenzon L."/>
            <person name="Mandel J.R."/>
            <person name="Marage G."/>
            <person name="Marchand G."/>
            <person name="Marquand E."/>
            <person name="Bret-Mestries E."/>
            <person name="Morien E."/>
            <person name="Nambeesan S."/>
            <person name="Nguyen T."/>
            <person name="Pegot-Espagnet P."/>
            <person name="Pouilly N."/>
            <person name="Raftis F."/>
            <person name="Sallet E."/>
            <person name="Schiex T."/>
            <person name="Thomas J."/>
            <person name="Vandecasteele C."/>
            <person name="Vares D."/>
            <person name="Vear F."/>
            <person name="Vautrin S."/>
            <person name="Crespi M."/>
            <person name="Mangin B."/>
            <person name="Burke J.M."/>
            <person name="Salse J."/>
            <person name="Munos S."/>
            <person name="Vincourt P."/>
            <person name="Rieseberg L.H."/>
            <person name="Langlade N.B."/>
        </authorList>
    </citation>
    <scope>NUCLEOTIDE SEQUENCE [LARGE SCALE GENOMIC DNA]</scope>
    <source>
        <strain evidence="4">cv. SF193</strain>
    </source>
</reference>
<evidence type="ECO:0000313" key="4">
    <source>
        <dbReference type="Proteomes" id="UP000215914"/>
    </source>
</evidence>
<keyword evidence="1" id="KW-0472">Membrane</keyword>
<keyword evidence="1" id="KW-1133">Transmembrane helix</keyword>
<organism evidence="3 4">
    <name type="scientific">Helianthus annuus</name>
    <name type="common">Common sunflower</name>
    <dbReference type="NCBI Taxonomy" id="4232"/>
    <lineage>
        <taxon>Eukaryota</taxon>
        <taxon>Viridiplantae</taxon>
        <taxon>Streptophyta</taxon>
        <taxon>Embryophyta</taxon>
        <taxon>Tracheophyta</taxon>
        <taxon>Spermatophyta</taxon>
        <taxon>Magnoliopsida</taxon>
        <taxon>eudicotyledons</taxon>
        <taxon>Gunneridae</taxon>
        <taxon>Pentapetalae</taxon>
        <taxon>asterids</taxon>
        <taxon>campanulids</taxon>
        <taxon>Asterales</taxon>
        <taxon>Asteraceae</taxon>
        <taxon>Asteroideae</taxon>
        <taxon>Heliantheae alliance</taxon>
        <taxon>Heliantheae</taxon>
        <taxon>Helianthus</taxon>
    </lineage>
</organism>
<keyword evidence="1" id="KW-0812">Transmembrane</keyword>
<accession>A0A251VFW4</accession>
<evidence type="ECO:0008006" key="5">
    <source>
        <dbReference type="Google" id="ProtNLM"/>
    </source>
</evidence>
<gene>
    <name evidence="3" type="ORF">HannXRQ_Chr02g0046121</name>
</gene>
<feature type="signal peptide" evidence="2">
    <location>
        <begin position="1"/>
        <end position="26"/>
    </location>
</feature>
<name>A0A251VFW4_HELAN</name>
<keyword evidence="2" id="KW-0732">Signal</keyword>
<evidence type="ECO:0000256" key="2">
    <source>
        <dbReference type="SAM" id="SignalP"/>
    </source>
</evidence>
<feature type="chain" id="PRO_5012626002" description="Secreted protein" evidence="2">
    <location>
        <begin position="27"/>
        <end position="102"/>
    </location>
</feature>
<dbReference type="AlphaFoldDB" id="A0A251VFW4"/>
<dbReference type="EMBL" id="CM007891">
    <property type="protein sequence ID" value="OTG34465.1"/>
    <property type="molecule type" value="Genomic_DNA"/>
</dbReference>
<keyword evidence="4" id="KW-1185">Reference proteome</keyword>
<protein>
    <recommendedName>
        <fullName evidence="5">Secreted protein</fullName>
    </recommendedName>
</protein>